<dbReference type="RefSeq" id="WP_175497951.1">
    <property type="nucleotide sequence ID" value="NZ_FOVF01000007.1"/>
</dbReference>
<protein>
    <submittedName>
        <fullName evidence="1">Uncharacterized protein</fullName>
    </submittedName>
</protein>
<keyword evidence="2" id="KW-1185">Reference proteome</keyword>
<evidence type="ECO:0000313" key="2">
    <source>
        <dbReference type="Proteomes" id="UP000198575"/>
    </source>
</evidence>
<sequence length="55" mass="6140">MARRPDPVGPIVPSNVIRFGNNREASFYDEADCETCLTFLEEAAIETKSPFMLSC</sequence>
<evidence type="ECO:0000313" key="1">
    <source>
        <dbReference type="EMBL" id="SFN19705.1"/>
    </source>
</evidence>
<name>A0A1I4X216_9GAMM</name>
<accession>A0A1I4X216</accession>
<organism evidence="1 2">
    <name type="scientific">Dokdonella immobilis</name>
    <dbReference type="NCBI Taxonomy" id="578942"/>
    <lineage>
        <taxon>Bacteria</taxon>
        <taxon>Pseudomonadati</taxon>
        <taxon>Pseudomonadota</taxon>
        <taxon>Gammaproteobacteria</taxon>
        <taxon>Lysobacterales</taxon>
        <taxon>Rhodanobacteraceae</taxon>
        <taxon>Dokdonella</taxon>
    </lineage>
</organism>
<dbReference type="EMBL" id="FOVF01000007">
    <property type="protein sequence ID" value="SFN19705.1"/>
    <property type="molecule type" value="Genomic_DNA"/>
</dbReference>
<dbReference type="AlphaFoldDB" id="A0A1I4X216"/>
<reference evidence="1 2" key="1">
    <citation type="submission" date="2016-10" db="EMBL/GenBank/DDBJ databases">
        <authorList>
            <person name="de Groot N.N."/>
        </authorList>
    </citation>
    <scope>NUCLEOTIDE SEQUENCE [LARGE SCALE GENOMIC DNA]</scope>
    <source>
        <strain evidence="1 2">CGMCC 1.7659</strain>
    </source>
</reference>
<dbReference type="STRING" id="578942.SAMN05216289_10747"/>
<proteinExistence type="predicted"/>
<dbReference type="Proteomes" id="UP000198575">
    <property type="component" value="Unassembled WGS sequence"/>
</dbReference>
<gene>
    <name evidence="1" type="ORF">SAMN05216289_10747</name>
</gene>